<proteinExistence type="predicted"/>
<keyword evidence="4" id="KW-1185">Reference proteome</keyword>
<accession>A0ABD3N0Y9</accession>
<dbReference type="Pfam" id="PF05050">
    <property type="entry name" value="Methyltransf_21"/>
    <property type="match status" value="1"/>
</dbReference>
<reference evidence="3 4" key="1">
    <citation type="submission" date="2024-10" db="EMBL/GenBank/DDBJ databases">
        <title>Updated reference genomes for cyclostephanoid diatoms.</title>
        <authorList>
            <person name="Roberts W.R."/>
            <person name="Alverson A.J."/>
        </authorList>
    </citation>
    <scope>NUCLEOTIDE SEQUENCE [LARGE SCALE GENOMIC DNA]</scope>
    <source>
        <strain evidence="3 4">AJA276-08</strain>
    </source>
</reference>
<evidence type="ECO:0000256" key="1">
    <source>
        <dbReference type="SAM" id="Phobius"/>
    </source>
</evidence>
<dbReference type="Proteomes" id="UP001530315">
    <property type="component" value="Unassembled WGS sequence"/>
</dbReference>
<organism evidence="3 4">
    <name type="scientific">Stephanodiscus triporus</name>
    <dbReference type="NCBI Taxonomy" id="2934178"/>
    <lineage>
        <taxon>Eukaryota</taxon>
        <taxon>Sar</taxon>
        <taxon>Stramenopiles</taxon>
        <taxon>Ochrophyta</taxon>
        <taxon>Bacillariophyta</taxon>
        <taxon>Coscinodiscophyceae</taxon>
        <taxon>Thalassiosirophycidae</taxon>
        <taxon>Stephanodiscales</taxon>
        <taxon>Stephanodiscaceae</taxon>
        <taxon>Stephanodiscus</taxon>
    </lineage>
</organism>
<gene>
    <name evidence="3" type="ORF">ACHAW5_008780</name>
</gene>
<dbReference type="Gene3D" id="3.40.50.150">
    <property type="entry name" value="Vaccinia Virus protein VP39"/>
    <property type="match status" value="1"/>
</dbReference>
<protein>
    <recommendedName>
        <fullName evidence="2">Methyltransferase FkbM domain-containing protein</fullName>
    </recommendedName>
</protein>
<dbReference type="EMBL" id="JALLAZ020001657">
    <property type="protein sequence ID" value="KAL3769352.1"/>
    <property type="molecule type" value="Genomic_DNA"/>
</dbReference>
<dbReference type="InterPro" id="IPR006342">
    <property type="entry name" value="FkbM_mtfrase"/>
</dbReference>
<evidence type="ECO:0000313" key="4">
    <source>
        <dbReference type="Proteomes" id="UP001530315"/>
    </source>
</evidence>
<keyword evidence="1" id="KW-1133">Transmembrane helix</keyword>
<dbReference type="InterPro" id="IPR053202">
    <property type="entry name" value="EGF_Rcpt_Signaling_Reg"/>
</dbReference>
<feature type="transmembrane region" description="Helical" evidence="1">
    <location>
        <begin position="21"/>
        <end position="43"/>
    </location>
</feature>
<evidence type="ECO:0000259" key="2">
    <source>
        <dbReference type="Pfam" id="PF05050"/>
    </source>
</evidence>
<dbReference type="PANTHER" id="PTHR34009:SF2">
    <property type="entry name" value="PROTEIN STAR"/>
    <property type="match status" value="1"/>
</dbReference>
<keyword evidence="1" id="KW-0472">Membrane</keyword>
<name>A0ABD3N0Y9_9STRA</name>
<dbReference type="PANTHER" id="PTHR34009">
    <property type="entry name" value="PROTEIN STAR"/>
    <property type="match status" value="1"/>
</dbReference>
<dbReference type="InterPro" id="IPR029063">
    <property type="entry name" value="SAM-dependent_MTases_sf"/>
</dbReference>
<dbReference type="AlphaFoldDB" id="A0ABD3N0Y9"/>
<evidence type="ECO:0000313" key="3">
    <source>
        <dbReference type="EMBL" id="KAL3769352.1"/>
    </source>
</evidence>
<comment type="caution">
    <text evidence="3">The sequence shown here is derived from an EMBL/GenBank/DDBJ whole genome shotgun (WGS) entry which is preliminary data.</text>
</comment>
<sequence>MPIKKNIEGGGGGLWRRSYTLPTILIVMALLGIVHLKGTYPLFGGEQVGSAINLTLDQMKTKDDDSDWEIKPLAIMKSRSQGFRPVYIYSNVTPDHMDQYSQEKQDQIILALTKANDIKANLNPRVEPPFFVDLAANDALVLSNTFFLEKNGWEGVCIEANPEYWYRLASFRTCTIIGAAVGGKPEDNGLEVNFALKGVLGGVVGHGTDNNEDNSANVVQVKRNLVSILTIFNQTNVPKVIDYMSLDVEGAESMVMEHFPWSDYSFKFLTIERPKDDLKEKLKLNGYKMVLVLTLYGETLWIHQPSVLLPLEEIWTIAGEYNNTYFSRVIP</sequence>
<keyword evidence="1" id="KW-0812">Transmembrane</keyword>
<feature type="domain" description="Methyltransferase FkbM" evidence="2">
    <location>
        <begin position="134"/>
        <end position="272"/>
    </location>
</feature>